<gene>
    <name evidence="2" type="ORF">STAS_30152</name>
</gene>
<keyword evidence="3" id="KW-1185">Reference proteome</keyword>
<reference evidence="3" key="1">
    <citation type="journal article" date="2019" name="Curr. Biol.">
        <title>Genome Sequence of Striga asiatica Provides Insight into the Evolution of Plant Parasitism.</title>
        <authorList>
            <person name="Yoshida S."/>
            <person name="Kim S."/>
            <person name="Wafula E.K."/>
            <person name="Tanskanen J."/>
            <person name="Kim Y.M."/>
            <person name="Honaas L."/>
            <person name="Yang Z."/>
            <person name="Spallek T."/>
            <person name="Conn C.E."/>
            <person name="Ichihashi Y."/>
            <person name="Cheong K."/>
            <person name="Cui S."/>
            <person name="Der J.P."/>
            <person name="Gundlach H."/>
            <person name="Jiao Y."/>
            <person name="Hori C."/>
            <person name="Ishida J.K."/>
            <person name="Kasahara H."/>
            <person name="Kiba T."/>
            <person name="Kim M.S."/>
            <person name="Koo N."/>
            <person name="Laohavisit A."/>
            <person name="Lee Y.H."/>
            <person name="Lumba S."/>
            <person name="McCourt P."/>
            <person name="Mortimer J.C."/>
            <person name="Mutuku J.M."/>
            <person name="Nomura T."/>
            <person name="Sasaki-Sekimoto Y."/>
            <person name="Seto Y."/>
            <person name="Wang Y."/>
            <person name="Wakatake T."/>
            <person name="Sakakibara H."/>
            <person name="Demura T."/>
            <person name="Yamaguchi S."/>
            <person name="Yoneyama K."/>
            <person name="Manabe R.I."/>
            <person name="Nelson D.C."/>
            <person name="Schulman A.H."/>
            <person name="Timko M.P."/>
            <person name="dePamphilis C.W."/>
            <person name="Choi D."/>
            <person name="Shirasu K."/>
        </authorList>
    </citation>
    <scope>NUCLEOTIDE SEQUENCE [LARGE SCALE GENOMIC DNA]</scope>
    <source>
        <strain evidence="3">cv. UVA1</strain>
    </source>
</reference>
<sequence length="149" mass="15975">MVARQSVGWRFPVAVFPAFAAPCRKWLLSVRPVGLARSAAAAATMDGERTPARLLVDRGLTAASLGGAGFNATGRWSRETTAGGRLPEVGRSVGEEEDGDLASSKRSIIDTADEAGGVLYKKVQNLDAIDDDEVYEDDIHTFEDYEVDT</sequence>
<proteinExistence type="predicted"/>
<evidence type="ECO:0000313" key="2">
    <source>
        <dbReference type="EMBL" id="GER52679.1"/>
    </source>
</evidence>
<protein>
    <submittedName>
        <fullName evidence="2">Importin alpha isoform 4</fullName>
    </submittedName>
</protein>
<dbReference type="Proteomes" id="UP000325081">
    <property type="component" value="Unassembled WGS sequence"/>
</dbReference>
<name>A0A5A7R5C7_STRAF</name>
<comment type="caution">
    <text evidence="2">The sequence shown here is derived from an EMBL/GenBank/DDBJ whole genome shotgun (WGS) entry which is preliminary data.</text>
</comment>
<accession>A0A5A7R5C7</accession>
<evidence type="ECO:0000313" key="3">
    <source>
        <dbReference type="Proteomes" id="UP000325081"/>
    </source>
</evidence>
<feature type="region of interest" description="Disordered" evidence="1">
    <location>
        <begin position="74"/>
        <end position="106"/>
    </location>
</feature>
<dbReference type="AlphaFoldDB" id="A0A5A7R5C7"/>
<dbReference type="EMBL" id="BKCP01010403">
    <property type="protein sequence ID" value="GER52679.1"/>
    <property type="molecule type" value="Genomic_DNA"/>
</dbReference>
<organism evidence="2 3">
    <name type="scientific">Striga asiatica</name>
    <name type="common">Asiatic witchweed</name>
    <name type="synonym">Buchnera asiatica</name>
    <dbReference type="NCBI Taxonomy" id="4170"/>
    <lineage>
        <taxon>Eukaryota</taxon>
        <taxon>Viridiplantae</taxon>
        <taxon>Streptophyta</taxon>
        <taxon>Embryophyta</taxon>
        <taxon>Tracheophyta</taxon>
        <taxon>Spermatophyta</taxon>
        <taxon>Magnoliopsida</taxon>
        <taxon>eudicotyledons</taxon>
        <taxon>Gunneridae</taxon>
        <taxon>Pentapetalae</taxon>
        <taxon>asterids</taxon>
        <taxon>lamiids</taxon>
        <taxon>Lamiales</taxon>
        <taxon>Orobanchaceae</taxon>
        <taxon>Buchnereae</taxon>
        <taxon>Striga</taxon>
    </lineage>
</organism>
<evidence type="ECO:0000256" key="1">
    <source>
        <dbReference type="SAM" id="MobiDB-lite"/>
    </source>
</evidence>